<dbReference type="Proteomes" id="UP000242791">
    <property type="component" value="Unassembled WGS sequence"/>
</dbReference>
<evidence type="ECO:0000256" key="1">
    <source>
        <dbReference type="SAM" id="MobiDB-lite"/>
    </source>
</evidence>
<name>A0A1J9Q5J9_9EURO</name>
<protein>
    <submittedName>
        <fullName evidence="2">Uncharacterized protein</fullName>
    </submittedName>
</protein>
<dbReference type="OrthoDB" id="4207571at2759"/>
<proteinExistence type="predicted"/>
<comment type="caution">
    <text evidence="2">The sequence shown here is derived from an EMBL/GenBank/DDBJ whole genome shotgun (WGS) entry which is preliminary data.</text>
</comment>
<dbReference type="EMBL" id="LGTZ01003003">
    <property type="protein sequence ID" value="OJD10421.1"/>
    <property type="molecule type" value="Genomic_DNA"/>
</dbReference>
<dbReference type="STRING" id="1658174.A0A1J9Q5J9"/>
<keyword evidence="3" id="KW-1185">Reference proteome</keyword>
<feature type="region of interest" description="Disordered" evidence="1">
    <location>
        <begin position="205"/>
        <end position="229"/>
    </location>
</feature>
<sequence length="229" mass="26649">MPERDLLADLLSMKVELRSTEGRAALRALDSICRQKGHVAYRKSFMPIEDRCICGVKIERFDLTLITFQRRRQKSLSVTYFADLCLNWDSWFRSENEWQDHCLEHLNTPGLLPLRCDLLIFRNVPINAGFCLFFLGDSSLPAKIRMKQYLTNKSEWIKEMESRLVELEKTNSTCECAILYAPLHDNVEELRFIFRTFTVTTGATTERVKSETSPNLRQRLIPERPAPGK</sequence>
<organism evidence="2 3">
    <name type="scientific">Blastomyces percursus</name>
    <dbReference type="NCBI Taxonomy" id="1658174"/>
    <lineage>
        <taxon>Eukaryota</taxon>
        <taxon>Fungi</taxon>
        <taxon>Dikarya</taxon>
        <taxon>Ascomycota</taxon>
        <taxon>Pezizomycotina</taxon>
        <taxon>Eurotiomycetes</taxon>
        <taxon>Eurotiomycetidae</taxon>
        <taxon>Onygenales</taxon>
        <taxon>Ajellomycetaceae</taxon>
        <taxon>Blastomyces</taxon>
    </lineage>
</organism>
<accession>A0A1J9Q5J9</accession>
<evidence type="ECO:0000313" key="2">
    <source>
        <dbReference type="EMBL" id="OJD10421.1"/>
    </source>
</evidence>
<gene>
    <name evidence="2" type="ORF">ACJ73_09798</name>
</gene>
<evidence type="ECO:0000313" key="3">
    <source>
        <dbReference type="Proteomes" id="UP000242791"/>
    </source>
</evidence>
<reference evidence="2 3" key="1">
    <citation type="submission" date="2015-08" db="EMBL/GenBank/DDBJ databases">
        <title>Emmonsia species relationships and genome sequence.</title>
        <authorList>
            <person name="Cuomo C.A."/>
            <person name="Schwartz I.S."/>
            <person name="Kenyon C."/>
            <person name="De Hoog G.S."/>
            <person name="Govender N.P."/>
            <person name="Botha A."/>
            <person name="Moreno L."/>
            <person name="De Vries M."/>
            <person name="Munoz J.F."/>
            <person name="Stielow J.B."/>
        </authorList>
    </citation>
    <scope>NUCLEOTIDE SEQUENCE [LARGE SCALE GENOMIC DNA]</scope>
    <source>
        <strain evidence="2 3">EI222</strain>
    </source>
</reference>
<dbReference type="AlphaFoldDB" id="A0A1J9Q5J9"/>
<dbReference type="VEuPathDB" id="FungiDB:ACJ73_09798"/>